<dbReference type="InterPro" id="IPR004143">
    <property type="entry name" value="BPL_LPL_catalytic"/>
</dbReference>
<dbReference type="Pfam" id="PF21948">
    <property type="entry name" value="LplA-B_cat"/>
    <property type="match status" value="1"/>
</dbReference>
<proteinExistence type="predicted"/>
<dbReference type="PROSITE" id="PS51733">
    <property type="entry name" value="BPL_LPL_CATALYTIC"/>
    <property type="match status" value="1"/>
</dbReference>
<evidence type="ECO:0000313" key="3">
    <source>
        <dbReference type="Proteomes" id="UP001162834"/>
    </source>
</evidence>
<dbReference type="KEGG" id="sbae:DSM104329_00935"/>
<dbReference type="PANTHER" id="PTHR43679">
    <property type="entry name" value="OCTANOYLTRANSFERASE LIPM-RELATED"/>
    <property type="match status" value="1"/>
</dbReference>
<reference evidence="2" key="1">
    <citation type="journal article" date="2022" name="Int. J. Syst. Evol. Microbiol.">
        <title>Pseudomonas aegrilactucae sp. nov. and Pseudomonas morbosilactucae sp. nov., pathogens causing bacterial rot of lettuce in Japan.</title>
        <authorList>
            <person name="Sawada H."/>
            <person name="Fujikawa T."/>
            <person name="Satou M."/>
        </authorList>
    </citation>
    <scope>NUCLEOTIDE SEQUENCE</scope>
    <source>
        <strain evidence="2">0166_1</strain>
    </source>
</reference>
<evidence type="ECO:0000259" key="1">
    <source>
        <dbReference type="PROSITE" id="PS51733"/>
    </source>
</evidence>
<feature type="domain" description="BPL/LPL catalytic" evidence="1">
    <location>
        <begin position="28"/>
        <end position="225"/>
    </location>
</feature>
<dbReference type="InterPro" id="IPR045864">
    <property type="entry name" value="aa-tRNA-synth_II/BPL/LPL"/>
</dbReference>
<dbReference type="PANTHER" id="PTHR43679:SF2">
    <property type="entry name" value="OCTANOYL-[GCVH]:PROTEIN N-OCTANOYLTRANSFERASE"/>
    <property type="match status" value="1"/>
</dbReference>
<sequence>MLLVRESFDPPAFDMAVSAALLERVSAGELPEVLRVHAHREPVVAFGRRDTFAPGYPAALDAAAAHGCAAIERLAGGRAAVYHAGTLEVGEVLADEAAALHLRERFVATAEVLVEALRAVGVDARIGPVPGEYCPGDFSVNARGARKLAGSAQRVVRRAAYVGTVLVVSDAAAVAAVVRDVYAALGLEVTAESTGAVDEERPGAGPAAVADAVIAAYARRHELEPGGIDERTLELARELESRFRPTVGR</sequence>
<organism evidence="2 3">
    <name type="scientific">Capillimicrobium parvum</name>
    <dbReference type="NCBI Taxonomy" id="2884022"/>
    <lineage>
        <taxon>Bacteria</taxon>
        <taxon>Bacillati</taxon>
        <taxon>Actinomycetota</taxon>
        <taxon>Thermoleophilia</taxon>
        <taxon>Solirubrobacterales</taxon>
        <taxon>Capillimicrobiaceae</taxon>
        <taxon>Capillimicrobium</taxon>
    </lineage>
</organism>
<name>A0A9E6XUC7_9ACTN</name>
<dbReference type="SUPFAM" id="SSF55681">
    <property type="entry name" value="Class II aaRS and biotin synthetases"/>
    <property type="match status" value="1"/>
</dbReference>
<keyword evidence="3" id="KW-1185">Reference proteome</keyword>
<dbReference type="Proteomes" id="UP001162834">
    <property type="component" value="Chromosome"/>
</dbReference>
<evidence type="ECO:0000313" key="2">
    <source>
        <dbReference type="EMBL" id="UGS34556.1"/>
    </source>
</evidence>
<dbReference type="Gene3D" id="3.30.930.10">
    <property type="entry name" value="Bira Bifunctional Protein, Domain 2"/>
    <property type="match status" value="1"/>
</dbReference>
<dbReference type="AlphaFoldDB" id="A0A9E6XUC7"/>
<protein>
    <recommendedName>
        <fullName evidence="1">BPL/LPL catalytic domain-containing protein</fullName>
    </recommendedName>
</protein>
<gene>
    <name evidence="2" type="ORF">DSM104329_00935</name>
</gene>
<accession>A0A9E6XUC7</accession>
<dbReference type="EMBL" id="CP087164">
    <property type="protein sequence ID" value="UGS34556.1"/>
    <property type="molecule type" value="Genomic_DNA"/>
</dbReference>
<dbReference type="InterPro" id="IPR050664">
    <property type="entry name" value="Octanoyltrans_LipM/LipL"/>
</dbReference>
<dbReference type="RefSeq" id="WP_259314223.1">
    <property type="nucleotide sequence ID" value="NZ_CP087164.1"/>
</dbReference>